<organism evidence="1 2">
    <name type="scientific">Fusarium langsethiae</name>
    <dbReference type="NCBI Taxonomy" id="179993"/>
    <lineage>
        <taxon>Eukaryota</taxon>
        <taxon>Fungi</taxon>
        <taxon>Dikarya</taxon>
        <taxon>Ascomycota</taxon>
        <taxon>Pezizomycotina</taxon>
        <taxon>Sordariomycetes</taxon>
        <taxon>Hypocreomycetidae</taxon>
        <taxon>Hypocreales</taxon>
        <taxon>Nectriaceae</taxon>
        <taxon>Fusarium</taxon>
    </lineage>
</organism>
<protein>
    <submittedName>
        <fullName evidence="1">Uncharacterized protein</fullName>
    </submittedName>
</protein>
<keyword evidence="2" id="KW-1185">Reference proteome</keyword>
<name>A0A0N0DCJ2_FUSLA</name>
<evidence type="ECO:0000313" key="1">
    <source>
        <dbReference type="EMBL" id="KPA38315.1"/>
    </source>
</evidence>
<proteinExistence type="predicted"/>
<dbReference type="EMBL" id="JXCE01000292">
    <property type="protein sequence ID" value="KPA38315.1"/>
    <property type="molecule type" value="Genomic_DNA"/>
</dbReference>
<sequence>MRDSNQPFYMHYESGFEFCRDHVLLNEYIQNIINPPSSDAESRYILAHQSTLLADPGHIYTLRNGGEKPDIFIVQACPRNLKANFYSGSHEADKRVKRIRGTYSLWETAKAQLEKAGYEAESVSFEQGGFVIYDARVFFERQEERTPFYTFIKSSALRLMLEEDHKHLLGSDKCQVGINESERLDIP</sequence>
<dbReference type="AlphaFoldDB" id="A0A0N0DCJ2"/>
<evidence type="ECO:0000313" key="2">
    <source>
        <dbReference type="Proteomes" id="UP000037904"/>
    </source>
</evidence>
<comment type="caution">
    <text evidence="1">The sequence shown here is derived from an EMBL/GenBank/DDBJ whole genome shotgun (WGS) entry which is preliminary data.</text>
</comment>
<gene>
    <name evidence="1" type="ORF">FLAG1_08850</name>
</gene>
<reference evidence="1 2" key="1">
    <citation type="submission" date="2015-04" db="EMBL/GenBank/DDBJ databases">
        <title>The draft genome sequence of Fusarium langsethiae, a T-2/HT-2 mycotoxin producer.</title>
        <authorList>
            <person name="Lysoe E."/>
            <person name="Divon H.H."/>
            <person name="Terzi V."/>
            <person name="Orru L."/>
            <person name="Lamontanara A."/>
            <person name="Kolseth A.-K."/>
            <person name="Frandsen R.J."/>
            <person name="Nielsen K."/>
            <person name="Thrane U."/>
        </authorList>
    </citation>
    <scope>NUCLEOTIDE SEQUENCE [LARGE SCALE GENOMIC DNA]</scope>
    <source>
        <strain evidence="1 2">Fl201059</strain>
    </source>
</reference>
<accession>A0A0N0DCJ2</accession>
<dbReference type="Proteomes" id="UP000037904">
    <property type="component" value="Unassembled WGS sequence"/>
</dbReference>
<dbReference type="OrthoDB" id="5068804at2759"/>